<feature type="domain" description="Teneurin-like YD-shell" evidence="3">
    <location>
        <begin position="1675"/>
        <end position="1880"/>
    </location>
</feature>
<evidence type="ECO:0000256" key="2">
    <source>
        <dbReference type="SAM" id="MobiDB-lite"/>
    </source>
</evidence>
<feature type="compositionally biased region" description="Gly residues" evidence="2">
    <location>
        <begin position="1944"/>
        <end position="1971"/>
    </location>
</feature>
<dbReference type="Pfam" id="PF25023">
    <property type="entry name" value="TEN_YD-shell"/>
    <property type="match status" value="1"/>
</dbReference>
<feature type="region of interest" description="Disordered" evidence="2">
    <location>
        <begin position="1040"/>
        <end position="1067"/>
    </location>
</feature>
<feature type="region of interest" description="Disordered" evidence="2">
    <location>
        <begin position="44"/>
        <end position="74"/>
    </location>
</feature>
<dbReference type="InterPro" id="IPR036844">
    <property type="entry name" value="Hint_dom_sf"/>
</dbReference>
<accession>A0A1A8YZX0</accession>
<evidence type="ECO:0000256" key="1">
    <source>
        <dbReference type="ARBA" id="ARBA00022737"/>
    </source>
</evidence>
<keyword evidence="5" id="KW-1185">Reference proteome</keyword>
<reference evidence="5" key="1">
    <citation type="submission" date="2016-06" db="EMBL/GenBank/DDBJ databases">
        <authorList>
            <person name="Varghese N."/>
            <person name="Submissions Spin"/>
        </authorList>
    </citation>
    <scope>NUCLEOTIDE SEQUENCE [LARGE SCALE GENOMIC DNA]</scope>
    <source>
        <strain evidence="5">DSM 44815</strain>
    </source>
</reference>
<proteinExistence type="predicted"/>
<dbReference type="InterPro" id="IPR056823">
    <property type="entry name" value="TEN-like_YD-shell"/>
</dbReference>
<dbReference type="Proteomes" id="UP000199385">
    <property type="component" value="Chromosome I"/>
</dbReference>
<dbReference type="InterPro" id="IPR022385">
    <property type="entry name" value="Rhs_assc_core"/>
</dbReference>
<dbReference type="STRING" id="261654.GA0070611_0076"/>
<dbReference type="PANTHER" id="PTHR32305:SF17">
    <property type="entry name" value="TRNA NUCLEASE WAPA"/>
    <property type="match status" value="1"/>
</dbReference>
<organism evidence="4 5">
    <name type="scientific">Micromonospora auratinigra</name>
    <dbReference type="NCBI Taxonomy" id="261654"/>
    <lineage>
        <taxon>Bacteria</taxon>
        <taxon>Bacillati</taxon>
        <taxon>Actinomycetota</taxon>
        <taxon>Actinomycetes</taxon>
        <taxon>Micromonosporales</taxon>
        <taxon>Micromonosporaceae</taxon>
        <taxon>Micromonospora</taxon>
    </lineage>
</organism>
<dbReference type="PANTHER" id="PTHR32305">
    <property type="match status" value="1"/>
</dbReference>
<protein>
    <submittedName>
        <fullName evidence="4">RHS repeat-associated core domain-containing protein</fullName>
    </submittedName>
</protein>
<evidence type="ECO:0000313" key="5">
    <source>
        <dbReference type="Proteomes" id="UP000199385"/>
    </source>
</evidence>
<dbReference type="Gene3D" id="2.180.10.10">
    <property type="entry name" value="RHS repeat-associated core"/>
    <property type="match status" value="1"/>
</dbReference>
<feature type="region of interest" description="Disordered" evidence="2">
    <location>
        <begin position="1631"/>
        <end position="1654"/>
    </location>
</feature>
<dbReference type="PATRIC" id="fig|261654.4.peg.73"/>
<feature type="compositionally biased region" description="Polar residues" evidence="2">
    <location>
        <begin position="1053"/>
        <end position="1067"/>
    </location>
</feature>
<feature type="region of interest" description="Disordered" evidence="2">
    <location>
        <begin position="1811"/>
        <end position="1837"/>
    </location>
</feature>
<dbReference type="InterPro" id="IPR030934">
    <property type="entry name" value="Intein_C"/>
</dbReference>
<feature type="compositionally biased region" description="Polar residues" evidence="2">
    <location>
        <begin position="1633"/>
        <end position="1648"/>
    </location>
</feature>
<dbReference type="CDD" id="cd00081">
    <property type="entry name" value="Hint"/>
    <property type="match status" value="1"/>
</dbReference>
<dbReference type="Gene3D" id="2.170.16.10">
    <property type="entry name" value="Hedgehog/Intein (Hint) domain"/>
    <property type="match status" value="1"/>
</dbReference>
<dbReference type="SUPFAM" id="SSF51294">
    <property type="entry name" value="Hedgehog/intein (Hint) domain"/>
    <property type="match status" value="1"/>
</dbReference>
<gene>
    <name evidence="4" type="ORF">GA0070611_0076</name>
</gene>
<evidence type="ECO:0000259" key="3">
    <source>
        <dbReference type="Pfam" id="PF25023"/>
    </source>
</evidence>
<keyword evidence="1" id="KW-0677">Repeat</keyword>
<feature type="region of interest" description="Disordered" evidence="2">
    <location>
        <begin position="1935"/>
        <end position="1981"/>
    </location>
</feature>
<dbReference type="InterPro" id="IPR050708">
    <property type="entry name" value="T6SS_VgrG/RHS"/>
</dbReference>
<dbReference type="PROSITE" id="PS50818">
    <property type="entry name" value="INTEIN_C_TER"/>
    <property type="match status" value="1"/>
</dbReference>
<dbReference type="Pfam" id="PF07591">
    <property type="entry name" value="PT-HINT"/>
    <property type="match status" value="1"/>
</dbReference>
<name>A0A1A8YZX0_9ACTN</name>
<sequence>MTRPPRPPLRSLRDPHSRLRVGIAAVLTGTLTVSALTVPTSAVAKPKTHLSAQQEKLDSDGAPAKGRAWPSKPVRSADLAAPVWPKPGKASVTLPAAAGGQRRATAPAVKAGDLPVSVGRAGGAAGARTQAVSVEVLDRTATPAQWRDGLLLRVAPQATATATAKATGTGAAAVSVDYRSFKNAYGASWASRLKLWQVPECALSTPAKAGCSATPLASRNDGGAVSADVPLPAVDAGARTTATASTLVALAAGASGTEGDLAATPLSVSSTWSAGTSTGGFSWSYPMRVPPSNGGPAPSIGLAYSSDRVDGQSDASNSQPSWIGEGFDFWPGYIERSYVSCADDMTGGNNSTNRTADQCWRSDNATMSLNGRGTELVFEAGKGWHGRSEDGSKIEKLTGATNGDNDGEYWKVTTTDGTQYFFGRHNLPGETAVTSSTWTVPVSGNQSVEPCYNTSFASSFCDQAWRWNLDYVVDPRGNTMSYWYTPETNYYARNATSTTKARYDRGGTLKQIDYGTWDRSSTDRKVTPTAMVTFTVADRCAADCTIHDAAHWKDVPWDQECTSTATNCGQNYAPTFWSTKRLSKITTQVYDTTKTTPAWQQVESWTLNHSWPAVGDGSDHAGMWLTSLVRTGLVGGTDAMPPITFEPVAKPNRVLTKNNTTNNRMRMGNIITETGSKIQVSYSTADCASGNLPATTYGNTRRCYPVITPDPYNYTGPDITEWWHKYVVTQVSESDLAVVVGGTDHGQPVQNTYYNYVGPAAWHYADDNGLIKPRRKTWNQFRGYGQVEVRKGDAPSQTLTRTTFLRGMHGDRASTSGGTRSITVGASLGSETVYDEDQFAGMVREQVVYNGVDTKPVSKTVNVPWMSPALATRTINGDTVTARWTNTRVGYAGTALGVNGAGGWRVTSTESTFDDTYGSTTSAQDNGDVAKAGDEKCFTYFYNRNTTKNLTQLVKRTTAVALKCGVSPASTADVLADEQKFYDGATSVDTAPSYGAVTRVDKLKDWSVAGGTVWQTESQATFDVYGRPATATDARNNKVTTTYTPATGGPVTRVTTSTPDPNGGTTPWTTTIDQLPYWGSPSRTTDFNGRVSDMEYDPSGRLKRGWDAGWTKADHPTSPLVEHTYVFAPNRDAYPYVKSSKLHAGGGYRTSYQIFDAFLRPRQSQSLAVGGGRVVTDTLYDKAGRADTGYQPHVEPGTPAGALWWEPEWSVPALTKTIYDNASRATDQVFYGTDGVTNLVEKWRTTTQYLGDSTKVTPPAGGTVTTAKSDAQGRTVELLQRVDPTQVKPDLSTRYAYNKKGQLERVTDSLGNEWVNTYDVKGRQISAEDPDKGTTSTEYNVYDEPSKTTDANGKVLLNEYDSMGRRTALYEGSIAAANKRAEWKYDKLDSGKTLRGQLTQSIRYEATAGTTYAYTYRITGVNERYQVTGADYLIPAAEGSGLTGTYSYSMGYSPYTGEPTSLSYPAGGGLTNETVTTDYDATTGLPTALNTTLINVGRYVIGQQYTAYGEPTLTTRKIDGGVYVEDATSYDLTTRRVDRYTVKPETATGTVQDTTYQYQDIGNITSIKDAPEVGAADTQCFGYDALRRLTSAWTPKSGVDCATAPTVANLGGPAPYWYDWTVDEIGNRRTETAHTSLGDTTRTYSPPASGQGKIRPHAVDSVATQAPGPATPVTTKYAYDAAGNMTCRPTGAAANDCATGSNSQVLGWNSEGKLATVTAGGQSVETNIYDANGARLIRRDATGTTLYLPGQELRRDKATTAVTGTRYYSFAGSGVATRNPTSLTWLYSDHQGTQQVGIDANSQQVSVRRQTPYGDPRGTQPQWSNPKGFVGGDKDPTGLTHIGARDYDPGLGRFVSVDPLQDLSDPQAWNAYAYSNNSPISFSDPTGLSSCSDDRCGPGADYEDLFGNYVEVEGDNDGCGGACNDAEWAKARVADEKIKRERSNGGGGHRGGSGGSGSSGNSGVGGKGGSSGPSAEDIRHAKQVKEQSVTAVILKAGGKLLLDLFGVTDILDCIHGDVKACAWTLVGLLPAGKAVRLLGKIKPLASMLRRSGRALLKWSDDVKWADEVLEQAEACLIKHSFAPGTKVRMADGDEEPIEKLEVGDEVLATDPETGATEARAVTRTHTNLDKDLTDVTVVAGDGSESVLKTTQHHPFWSEDRHDWIDAVDLRVDEDLRALDGSRVSVKLVRSYTGAKVMHDLTVAEIHTYYVTAGETPVLVHNCGGLDWSRAKVQTNGVDAVETHLLRFADGGALESAEQGMLNRLRSISAGEMEATPHDLRFYTHELRESVLYRKAGYRTGQPESGSYELWDQLHTQSLNDYGLTRAGAPNDLYHPSVR</sequence>
<dbReference type="EMBL" id="LT594323">
    <property type="protein sequence ID" value="SBT37074.1"/>
    <property type="molecule type" value="Genomic_DNA"/>
</dbReference>
<dbReference type="NCBIfam" id="TIGR03696">
    <property type="entry name" value="Rhs_assc_core"/>
    <property type="match status" value="1"/>
</dbReference>
<evidence type="ECO:0000313" key="4">
    <source>
        <dbReference type="EMBL" id="SBT37074.1"/>
    </source>
</evidence>